<gene>
    <name evidence="2" type="primary">33</name>
    <name evidence="2" type="ORF">SEA_OCTOBIEN14_33</name>
</gene>
<protein>
    <submittedName>
        <fullName evidence="2">Minor tail protein</fullName>
    </submittedName>
</protein>
<dbReference type="RefSeq" id="YP_010246278.1">
    <property type="nucleotide sequence ID" value="NC_060134.1"/>
</dbReference>
<keyword evidence="3" id="KW-1185">Reference proteome</keyword>
<dbReference type="EMBL" id="MH976515">
    <property type="protein sequence ID" value="AYR03181.1"/>
    <property type="molecule type" value="Genomic_DNA"/>
</dbReference>
<feature type="region of interest" description="Disordered" evidence="1">
    <location>
        <begin position="1"/>
        <end position="78"/>
    </location>
</feature>
<reference evidence="2 3" key="1">
    <citation type="submission" date="2018-09" db="EMBL/GenBank/DDBJ databases">
        <authorList>
            <person name="Amanuel B.M."/>
            <person name="Anspach C.J."/>
            <person name="Chiquito R.J."/>
            <person name="Gales J.M."/>
            <person name="Hall T."/>
            <person name="Hotaki K."/>
            <person name="Lozano B."/>
            <person name="Mugisha B."/>
            <person name="Fogarty M.P."/>
            <person name="Leadon S.A."/>
            <person name="Molloy S.D."/>
            <person name="Garlena R.A."/>
            <person name="Russell D.A."/>
            <person name="Pope W.H."/>
            <person name="Jacobs-Sera D."/>
            <person name="Hatfull G.F."/>
        </authorList>
    </citation>
    <scope>NUCLEOTIDE SEQUENCE [LARGE SCALE GENOMIC DNA]</scope>
</reference>
<dbReference type="Proteomes" id="UP000280547">
    <property type="component" value="Segment"/>
</dbReference>
<proteinExistence type="predicted"/>
<feature type="compositionally biased region" description="Basic and acidic residues" evidence="1">
    <location>
        <begin position="64"/>
        <end position="73"/>
    </location>
</feature>
<feature type="compositionally biased region" description="Polar residues" evidence="1">
    <location>
        <begin position="1"/>
        <end position="14"/>
    </location>
</feature>
<accession>A0A3G3M9R1</accession>
<dbReference type="GeneID" id="70080822"/>
<dbReference type="KEGG" id="vg:70080822"/>
<evidence type="ECO:0000313" key="2">
    <source>
        <dbReference type="EMBL" id="AYR03181.1"/>
    </source>
</evidence>
<organism evidence="2 3">
    <name type="scientific">Gordonia phage Octobien14</name>
    <dbReference type="NCBI Taxonomy" id="2483673"/>
    <lineage>
        <taxon>Viruses</taxon>
        <taxon>Duplodnaviria</taxon>
        <taxon>Heunggongvirae</taxon>
        <taxon>Uroviricota</taxon>
        <taxon>Caudoviricetes</taxon>
        <taxon>Deeyouvirinae</taxon>
        <taxon>Octobienvirus</taxon>
        <taxon>Octobienvirus octobien14</taxon>
    </lineage>
</organism>
<evidence type="ECO:0000313" key="3">
    <source>
        <dbReference type="Proteomes" id="UP000280547"/>
    </source>
</evidence>
<sequence length="376" mass="37620">MTFLTGTVNVSSPGGPSWSVRSPAGSSVNVSPATPGPPGPKGDQGIQGPVGPKGDSVVGPKGDAGPKGDKGDPGDVSLAQLDSGLATKVSKSATNNSVYGTDGSGVDRMWLIASGVTGGSLALRGTGGVLSVAEPTATTHATTKNYVDTGLAAKESAANKGVANGYASLDSGGKVPITQLPSSIMEYKGVWNAATNTPALADASGGRDQGDVYRVTTAGTRNLGSGNIEFAVGDYVIYNGTTWEKSDTTDAVASVAGKTGVVTLVKGDVGLGNVDNTSDANKPVSTATQTALNSKVNVLPTPWLLYATDASGLTGMQYSANDWAAWTIVQRGENGVVKAGTPVANNDAATKAYVDSKVVFGALPPTGQAGVLYVVP</sequence>
<evidence type="ECO:0000256" key="1">
    <source>
        <dbReference type="SAM" id="MobiDB-lite"/>
    </source>
</evidence>
<name>A0A3G3M9R1_9CAUD</name>